<proteinExistence type="predicted"/>
<gene>
    <name evidence="2" type="ORF">MNBD_DELTA01-1527</name>
</gene>
<organism evidence="2">
    <name type="scientific">hydrothermal vent metagenome</name>
    <dbReference type="NCBI Taxonomy" id="652676"/>
    <lineage>
        <taxon>unclassified sequences</taxon>
        <taxon>metagenomes</taxon>
        <taxon>ecological metagenomes</taxon>
    </lineage>
</organism>
<protein>
    <submittedName>
        <fullName evidence="2">Outer membrane lipoprotein-sorting protein</fullName>
    </submittedName>
</protein>
<evidence type="ECO:0000259" key="1">
    <source>
        <dbReference type="Pfam" id="PF17131"/>
    </source>
</evidence>
<keyword evidence="2" id="KW-0449">Lipoprotein</keyword>
<dbReference type="Pfam" id="PF17131">
    <property type="entry name" value="LolA_like"/>
    <property type="match status" value="1"/>
</dbReference>
<sequence length="275" mass="32375">MKRIIVLSVLFLVLIAVSVCVISSRCEASDKPPEERGLEIAEEVDRRDNGFENQTGDMVMIIKNRHGDESLRNLRVRVLEVEGDGDKNLSIFDDPRDVKGTAFLVFSHKFGSDDQWLYLPALKRVKRISSSNKSGSFMGSEFAYEDISSQEVEKYTYKWIRNEQCPTEEYKDFKCFAIERYPVDAHSGYTRQVVWIDQGEYRIIKIDFYDRKNAELKTLTHKGYKQYLGKFWRSHEMYMENYQTGKTTRLLWDNYKFRTGLKESDFNRNALKRAR</sequence>
<dbReference type="EMBL" id="UOEA01000037">
    <property type="protein sequence ID" value="VAV83291.1"/>
    <property type="molecule type" value="Genomic_DNA"/>
</dbReference>
<name>A0A3B0QS98_9ZZZZ</name>
<evidence type="ECO:0000313" key="2">
    <source>
        <dbReference type="EMBL" id="VAV83291.1"/>
    </source>
</evidence>
<dbReference type="CDD" id="cd16329">
    <property type="entry name" value="LolA_like"/>
    <property type="match status" value="1"/>
</dbReference>
<dbReference type="AlphaFoldDB" id="A0A3B0QS98"/>
<dbReference type="Gene3D" id="2.50.20.10">
    <property type="entry name" value="Lipoprotein localisation LolA/LolB/LppX"/>
    <property type="match status" value="1"/>
</dbReference>
<accession>A0A3B0QS98</accession>
<reference evidence="2" key="1">
    <citation type="submission" date="2018-06" db="EMBL/GenBank/DDBJ databases">
        <authorList>
            <person name="Zhirakovskaya E."/>
        </authorList>
    </citation>
    <scope>NUCLEOTIDE SEQUENCE</scope>
</reference>
<feature type="domain" description="Uncharacterized protein TP-0789" evidence="1">
    <location>
        <begin position="86"/>
        <end position="273"/>
    </location>
</feature>
<dbReference type="InterPro" id="IPR033399">
    <property type="entry name" value="TP_0789-like"/>
</dbReference>